<dbReference type="InterPro" id="IPR041489">
    <property type="entry name" value="PDZ_6"/>
</dbReference>
<dbReference type="Pfam" id="PF17820">
    <property type="entry name" value="PDZ_6"/>
    <property type="match status" value="1"/>
</dbReference>
<dbReference type="EMBL" id="MFSV01000008">
    <property type="protein sequence ID" value="OGI59158.1"/>
    <property type="molecule type" value="Genomic_DNA"/>
</dbReference>
<feature type="transmembrane region" description="Helical" evidence="11">
    <location>
        <begin position="381"/>
        <end position="413"/>
    </location>
</feature>
<dbReference type="GO" id="GO:0004222">
    <property type="term" value="F:metalloendopeptidase activity"/>
    <property type="evidence" value="ECO:0007669"/>
    <property type="project" value="InterPro"/>
</dbReference>
<feature type="domain" description="PDZ" evidence="12">
    <location>
        <begin position="116"/>
        <end position="188"/>
    </location>
</feature>
<gene>
    <name evidence="13" type="ORF">A2V58_04140</name>
</gene>
<keyword evidence="11" id="KW-0479">Metal-binding</keyword>
<keyword evidence="5 11" id="KW-0812">Transmembrane</keyword>
<comment type="caution">
    <text evidence="13">The sequence shown here is derived from an EMBL/GenBank/DDBJ whole genome shotgun (WGS) entry which is preliminary data.</text>
</comment>
<keyword evidence="8 11" id="KW-1133">Transmembrane helix</keyword>
<dbReference type="Pfam" id="PF02163">
    <property type="entry name" value="Peptidase_M50"/>
    <property type="match status" value="1"/>
</dbReference>
<dbReference type="SMART" id="SM00228">
    <property type="entry name" value="PDZ"/>
    <property type="match status" value="2"/>
</dbReference>
<dbReference type="AlphaFoldDB" id="A0A1F6UPA0"/>
<sequence length="454" mass="49968">MIGFLYTLIAFVVAISVLVVVHEFGHYWVARRMGVKVLRFSLGFGKPLWMRRFGRDQTEWVIAAVPLGGYVKMLDEHEGKVAEKDLARAFNRQPTFKRVAIVVAGPLFNFLFAILAYSILNMTGIEGLRPVVGKVAESSLAQQAGFRKGDEFITIDGYPVQSWDQRRLYLYERALDRATVTFTVRDLNGLTQERALDLSSLSAADVGAGLLERQIGLFPPLPELEPVIGTLDERGAAALAGLQVGDRVTAIDGQPVKTWQDMVKTVSARPEVSLRLRVQRNGATQEFSVTPQSIESAGQRIGRIGVGVRIPELPAELRVMVRHAPLSALAEGVETTWRMSALTLKMLGKMLMLEVSTKTISGPLTIAQYAGASAQIGLDRFVMFLAVVSISLGVLNLLPIPVLDGGHLLIYLIEGIQRKPLSETALHWGQQIGIALLIALMALAFYNDFMRILY</sequence>
<dbReference type="Gene3D" id="2.30.42.10">
    <property type="match status" value="2"/>
</dbReference>
<proteinExistence type="inferred from homology"/>
<keyword evidence="6 11" id="KW-0378">Hydrolase</keyword>
<feature type="transmembrane region" description="Helical" evidence="11">
    <location>
        <begin position="99"/>
        <end position="120"/>
    </location>
</feature>
<evidence type="ECO:0000256" key="2">
    <source>
        <dbReference type="ARBA" id="ARBA00004141"/>
    </source>
</evidence>
<reference evidence="13 14" key="1">
    <citation type="journal article" date="2016" name="Nat. Commun.">
        <title>Thousands of microbial genomes shed light on interconnected biogeochemical processes in an aquifer system.</title>
        <authorList>
            <person name="Anantharaman K."/>
            <person name="Brown C.T."/>
            <person name="Hug L.A."/>
            <person name="Sharon I."/>
            <person name="Castelle C.J."/>
            <person name="Probst A.J."/>
            <person name="Thomas B.C."/>
            <person name="Singh A."/>
            <person name="Wilkins M.J."/>
            <person name="Karaoz U."/>
            <person name="Brodie E.L."/>
            <person name="Williams K.H."/>
            <person name="Hubbard S.S."/>
            <person name="Banfield J.F."/>
        </authorList>
    </citation>
    <scope>NUCLEOTIDE SEQUENCE [LARGE SCALE GENOMIC DNA]</scope>
</reference>
<feature type="domain" description="PDZ" evidence="12">
    <location>
        <begin position="204"/>
        <end position="282"/>
    </location>
</feature>
<keyword evidence="10 11" id="KW-0472">Membrane</keyword>
<dbReference type="GO" id="GO:0046872">
    <property type="term" value="F:metal ion binding"/>
    <property type="evidence" value="ECO:0007669"/>
    <property type="project" value="UniProtKB-KW"/>
</dbReference>
<dbReference type="InterPro" id="IPR004387">
    <property type="entry name" value="Pept_M50_Zn"/>
</dbReference>
<dbReference type="PANTHER" id="PTHR42837:SF2">
    <property type="entry name" value="MEMBRANE METALLOPROTEASE ARASP2, CHLOROPLASTIC-RELATED"/>
    <property type="match status" value="1"/>
</dbReference>
<evidence type="ECO:0000259" key="12">
    <source>
        <dbReference type="SMART" id="SM00228"/>
    </source>
</evidence>
<evidence type="ECO:0000313" key="13">
    <source>
        <dbReference type="EMBL" id="OGI59158.1"/>
    </source>
</evidence>
<dbReference type="GO" id="GO:0016020">
    <property type="term" value="C:membrane"/>
    <property type="evidence" value="ECO:0007669"/>
    <property type="project" value="UniProtKB-SubCell"/>
</dbReference>
<evidence type="ECO:0000256" key="11">
    <source>
        <dbReference type="RuleBase" id="RU362031"/>
    </source>
</evidence>
<dbReference type="GO" id="GO:0006508">
    <property type="term" value="P:proteolysis"/>
    <property type="evidence" value="ECO:0007669"/>
    <property type="project" value="UniProtKB-KW"/>
</dbReference>
<feature type="transmembrane region" description="Helical" evidence="11">
    <location>
        <begin position="6"/>
        <end position="29"/>
    </location>
</feature>
<keyword evidence="9 11" id="KW-0482">Metalloprotease</keyword>
<evidence type="ECO:0000313" key="14">
    <source>
        <dbReference type="Proteomes" id="UP000177950"/>
    </source>
</evidence>
<accession>A0A1F6UPA0</accession>
<keyword evidence="4 13" id="KW-0645">Protease</keyword>
<evidence type="ECO:0000256" key="7">
    <source>
        <dbReference type="ARBA" id="ARBA00022833"/>
    </source>
</evidence>
<dbReference type="NCBIfam" id="TIGR00054">
    <property type="entry name" value="RIP metalloprotease RseP"/>
    <property type="match status" value="1"/>
</dbReference>
<comment type="cofactor">
    <cofactor evidence="1 11">
        <name>Zn(2+)</name>
        <dbReference type="ChEBI" id="CHEBI:29105"/>
    </cofactor>
</comment>
<evidence type="ECO:0000256" key="9">
    <source>
        <dbReference type="ARBA" id="ARBA00023049"/>
    </source>
</evidence>
<dbReference type="PANTHER" id="PTHR42837">
    <property type="entry name" value="REGULATOR OF SIGMA-E PROTEASE RSEP"/>
    <property type="match status" value="1"/>
</dbReference>
<dbReference type="Proteomes" id="UP000177950">
    <property type="component" value="Unassembled WGS sequence"/>
</dbReference>
<dbReference type="SUPFAM" id="SSF50156">
    <property type="entry name" value="PDZ domain-like"/>
    <property type="match status" value="2"/>
</dbReference>
<keyword evidence="7 11" id="KW-0862">Zinc</keyword>
<evidence type="ECO:0000256" key="5">
    <source>
        <dbReference type="ARBA" id="ARBA00022692"/>
    </source>
</evidence>
<comment type="subcellular location">
    <subcellularLocation>
        <location evidence="2">Membrane</location>
        <topology evidence="2">Multi-pass membrane protein</topology>
    </subcellularLocation>
</comment>
<dbReference type="InterPro" id="IPR008915">
    <property type="entry name" value="Peptidase_M50"/>
</dbReference>
<evidence type="ECO:0000256" key="8">
    <source>
        <dbReference type="ARBA" id="ARBA00022989"/>
    </source>
</evidence>
<dbReference type="EC" id="3.4.24.-" evidence="11"/>
<organism evidence="13 14">
    <name type="scientific">Candidatus Muproteobacteria bacterium RBG_19FT_COMBO_61_10</name>
    <dbReference type="NCBI Taxonomy" id="1817761"/>
    <lineage>
        <taxon>Bacteria</taxon>
        <taxon>Pseudomonadati</taxon>
        <taxon>Pseudomonadota</taxon>
        <taxon>Candidatus Muproteobacteria</taxon>
    </lineage>
</organism>
<feature type="transmembrane region" description="Helical" evidence="11">
    <location>
        <begin position="425"/>
        <end position="446"/>
    </location>
</feature>
<evidence type="ECO:0000256" key="4">
    <source>
        <dbReference type="ARBA" id="ARBA00022670"/>
    </source>
</evidence>
<dbReference type="CDD" id="cd23081">
    <property type="entry name" value="cpPDZ_EcRseP-like"/>
    <property type="match status" value="1"/>
</dbReference>
<dbReference type="CDD" id="cd06163">
    <property type="entry name" value="S2P-M50_PDZ_RseP-like"/>
    <property type="match status" value="1"/>
</dbReference>
<name>A0A1F6UPA0_9PROT</name>
<evidence type="ECO:0000256" key="1">
    <source>
        <dbReference type="ARBA" id="ARBA00001947"/>
    </source>
</evidence>
<protein>
    <recommendedName>
        <fullName evidence="11">Zinc metalloprotease</fullName>
        <ecNumber evidence="11">3.4.24.-</ecNumber>
    </recommendedName>
</protein>
<evidence type="ECO:0000256" key="10">
    <source>
        <dbReference type="ARBA" id="ARBA00023136"/>
    </source>
</evidence>
<dbReference type="InterPro" id="IPR001478">
    <property type="entry name" value="PDZ"/>
</dbReference>
<dbReference type="InterPro" id="IPR036034">
    <property type="entry name" value="PDZ_sf"/>
</dbReference>
<evidence type="ECO:0000256" key="6">
    <source>
        <dbReference type="ARBA" id="ARBA00022801"/>
    </source>
</evidence>
<comment type="similarity">
    <text evidence="3 11">Belongs to the peptidase M50B family.</text>
</comment>
<evidence type="ECO:0000256" key="3">
    <source>
        <dbReference type="ARBA" id="ARBA00007931"/>
    </source>
</evidence>